<keyword evidence="7" id="KW-0812">Transmembrane</keyword>
<name>A0A7W4XVY0_KINRA</name>
<dbReference type="PANTHER" id="PTHR34978">
    <property type="entry name" value="POSSIBLE SENSOR-TRANSDUCER PROTEIN BLAR"/>
    <property type="match status" value="1"/>
</dbReference>
<dbReference type="OMA" id="DEPLAYC"/>
<organism evidence="9 10">
    <name type="scientific">Kineococcus radiotolerans</name>
    <dbReference type="NCBI Taxonomy" id="131568"/>
    <lineage>
        <taxon>Bacteria</taxon>
        <taxon>Bacillati</taxon>
        <taxon>Actinomycetota</taxon>
        <taxon>Actinomycetes</taxon>
        <taxon>Kineosporiales</taxon>
        <taxon>Kineosporiaceae</taxon>
        <taxon>Kineococcus</taxon>
    </lineage>
</organism>
<evidence type="ECO:0000259" key="8">
    <source>
        <dbReference type="Pfam" id="PF01435"/>
    </source>
</evidence>
<evidence type="ECO:0000256" key="2">
    <source>
        <dbReference type="ARBA" id="ARBA00022723"/>
    </source>
</evidence>
<dbReference type="EMBL" id="JACHVY010000001">
    <property type="protein sequence ID" value="MBB2899659.1"/>
    <property type="molecule type" value="Genomic_DNA"/>
</dbReference>
<evidence type="ECO:0000256" key="1">
    <source>
        <dbReference type="ARBA" id="ARBA00022670"/>
    </source>
</evidence>
<dbReference type="InterPro" id="IPR052173">
    <property type="entry name" value="Beta-lactam_resp_regulator"/>
</dbReference>
<gene>
    <name evidence="9" type="ORF">FHR75_000447</name>
</gene>
<feature type="transmembrane region" description="Helical" evidence="7">
    <location>
        <begin position="279"/>
        <end position="304"/>
    </location>
</feature>
<dbReference type="AlphaFoldDB" id="A0A7W4XVY0"/>
<dbReference type="Pfam" id="PF01435">
    <property type="entry name" value="Peptidase_M48"/>
    <property type="match status" value="1"/>
</dbReference>
<evidence type="ECO:0000256" key="7">
    <source>
        <dbReference type="SAM" id="Phobius"/>
    </source>
</evidence>
<comment type="caution">
    <text evidence="9">The sequence shown here is derived from an EMBL/GenBank/DDBJ whole genome shotgun (WGS) entry which is preliminary data.</text>
</comment>
<dbReference type="CDD" id="cd07326">
    <property type="entry name" value="M56_BlaR1_MecR1_like"/>
    <property type="match status" value="1"/>
</dbReference>
<dbReference type="GO" id="GO:0046872">
    <property type="term" value="F:metal ion binding"/>
    <property type="evidence" value="ECO:0007669"/>
    <property type="project" value="UniProtKB-KW"/>
</dbReference>
<reference evidence="9 10" key="1">
    <citation type="submission" date="2020-08" db="EMBL/GenBank/DDBJ databases">
        <title>The Agave Microbiome: Exploring the role of microbial communities in plant adaptations to desert environments.</title>
        <authorList>
            <person name="Partida-Martinez L.P."/>
        </authorList>
    </citation>
    <scope>NUCLEOTIDE SEQUENCE [LARGE SCALE GENOMIC DNA]</scope>
    <source>
        <strain evidence="9 10">AS2.23</strain>
    </source>
</reference>
<evidence type="ECO:0000256" key="3">
    <source>
        <dbReference type="ARBA" id="ARBA00022801"/>
    </source>
</evidence>
<keyword evidence="4 6" id="KW-0862">Zinc</keyword>
<keyword evidence="1 6" id="KW-0645">Protease</keyword>
<keyword evidence="7" id="KW-1133">Transmembrane helix</keyword>
<keyword evidence="2" id="KW-0479">Metal-binding</keyword>
<dbReference type="PANTHER" id="PTHR34978:SF3">
    <property type="entry name" value="SLR0241 PROTEIN"/>
    <property type="match status" value="1"/>
</dbReference>
<evidence type="ECO:0000313" key="10">
    <source>
        <dbReference type="Proteomes" id="UP000533269"/>
    </source>
</evidence>
<keyword evidence="7" id="KW-0472">Membrane</keyword>
<feature type="transmembrane region" description="Helical" evidence="7">
    <location>
        <begin position="36"/>
        <end position="61"/>
    </location>
</feature>
<keyword evidence="3 6" id="KW-0378">Hydrolase</keyword>
<evidence type="ECO:0000313" key="9">
    <source>
        <dbReference type="EMBL" id="MBB2899659.1"/>
    </source>
</evidence>
<keyword evidence="5 6" id="KW-0482">Metalloprotease</keyword>
<accession>A0A7W4XVY0</accession>
<sequence length="313" mass="33384">MTAVWFAALALLLAGPGPALLARARWTWQVPRAALVLWQAIALGAVLATLGAGLASLSLLFTEEPGFPFLERHGPVQTTLIGLTSTFVAVVTVRFWVVATLVGIRTRRRRNRHRDMVDLLHRKESTSEVDAALLAETGVRVLTGPGRVAYCVPGVHSRVVVSDAMLASLTPEEVRAVLAHERAHLRARHDLVLEGFTALHAAFPRVVSSQAALDSVRLLVEMLADDSARRRAGSLPLARALVALAGQPDCTSGEGAEMPVGSAALARVRRLAARPARRGLSLATYVAAVLVLGGPTLAVAVPWLQASYRALVR</sequence>
<protein>
    <submittedName>
        <fullName evidence="9">Zn-dependent protease with chaperone function</fullName>
    </submittedName>
</protein>
<feature type="transmembrane region" description="Helical" evidence="7">
    <location>
        <begin position="81"/>
        <end position="104"/>
    </location>
</feature>
<feature type="domain" description="Peptidase M48" evidence="8">
    <location>
        <begin position="149"/>
        <end position="193"/>
    </location>
</feature>
<evidence type="ECO:0000256" key="6">
    <source>
        <dbReference type="RuleBase" id="RU003983"/>
    </source>
</evidence>
<proteinExistence type="inferred from homology"/>
<dbReference type="Proteomes" id="UP000533269">
    <property type="component" value="Unassembled WGS sequence"/>
</dbReference>
<comment type="similarity">
    <text evidence="6">Belongs to the peptidase M48 family.</text>
</comment>
<dbReference type="RefSeq" id="WP_011981731.1">
    <property type="nucleotide sequence ID" value="NZ_JACHVY010000001.1"/>
</dbReference>
<evidence type="ECO:0000256" key="5">
    <source>
        <dbReference type="ARBA" id="ARBA00023049"/>
    </source>
</evidence>
<dbReference type="Gene3D" id="3.30.2010.10">
    <property type="entry name" value="Metalloproteases ('zincins'), catalytic domain"/>
    <property type="match status" value="1"/>
</dbReference>
<reference evidence="9 10" key="2">
    <citation type="submission" date="2020-08" db="EMBL/GenBank/DDBJ databases">
        <authorList>
            <person name="Partida-Martinez L."/>
            <person name="Huntemann M."/>
            <person name="Clum A."/>
            <person name="Wang J."/>
            <person name="Palaniappan K."/>
            <person name="Ritter S."/>
            <person name="Chen I.-M."/>
            <person name="Stamatis D."/>
            <person name="Reddy T."/>
            <person name="O'Malley R."/>
            <person name="Daum C."/>
            <person name="Shapiro N."/>
            <person name="Ivanova N."/>
            <person name="Kyrpides N."/>
            <person name="Woyke T."/>
        </authorList>
    </citation>
    <scope>NUCLEOTIDE SEQUENCE [LARGE SCALE GENOMIC DNA]</scope>
    <source>
        <strain evidence="9 10">AS2.23</strain>
    </source>
</reference>
<comment type="cofactor">
    <cofactor evidence="6">
        <name>Zn(2+)</name>
        <dbReference type="ChEBI" id="CHEBI:29105"/>
    </cofactor>
    <text evidence="6">Binds 1 zinc ion per subunit.</text>
</comment>
<dbReference type="GO" id="GO:0004222">
    <property type="term" value="F:metalloendopeptidase activity"/>
    <property type="evidence" value="ECO:0007669"/>
    <property type="project" value="InterPro"/>
</dbReference>
<dbReference type="GO" id="GO:0006508">
    <property type="term" value="P:proteolysis"/>
    <property type="evidence" value="ECO:0007669"/>
    <property type="project" value="UniProtKB-KW"/>
</dbReference>
<feature type="transmembrane region" description="Helical" evidence="7">
    <location>
        <begin position="6"/>
        <end position="24"/>
    </location>
</feature>
<evidence type="ECO:0000256" key="4">
    <source>
        <dbReference type="ARBA" id="ARBA00022833"/>
    </source>
</evidence>
<dbReference type="InterPro" id="IPR001915">
    <property type="entry name" value="Peptidase_M48"/>
</dbReference>